<protein>
    <submittedName>
        <fullName evidence="2">Uncharacterized protein</fullName>
    </submittedName>
</protein>
<gene>
    <name evidence="2" type="ORF">SAMN04487963_2306</name>
</gene>
<keyword evidence="3" id="KW-1185">Reference proteome</keyword>
<evidence type="ECO:0000313" key="2">
    <source>
        <dbReference type="EMBL" id="SFM37625.1"/>
    </source>
</evidence>
<keyword evidence="1" id="KW-1133">Transmembrane helix</keyword>
<dbReference type="EMBL" id="FOUE01000003">
    <property type="protein sequence ID" value="SFM37625.1"/>
    <property type="molecule type" value="Genomic_DNA"/>
</dbReference>
<reference evidence="3" key="1">
    <citation type="submission" date="2016-10" db="EMBL/GenBank/DDBJ databases">
        <authorList>
            <person name="Varghese N."/>
            <person name="Submissions S."/>
        </authorList>
    </citation>
    <scope>NUCLEOTIDE SEQUENCE [LARGE SCALE GENOMIC DNA]</scope>
    <source>
        <strain evidence="3">CGMCC 1.7061</strain>
    </source>
</reference>
<dbReference type="STRING" id="488535.SAMN04487963_2306"/>
<proteinExistence type="predicted"/>
<dbReference type="OrthoDB" id="6363294at2"/>
<evidence type="ECO:0000313" key="3">
    <source>
        <dbReference type="Proteomes" id="UP000198519"/>
    </source>
</evidence>
<sequence length="226" mass="25483">MDAGSLLANLFALSEGSLPLILAATGLVLALIALISSRRISSRCQEDLEQTKQRLDTLWHEMDDLRVEQFNGSGRPTPESSPLDSDRLGVEKTAYDRLWPLVCDLHDKLGTFLRAAETGEAASDSRVQARNAALEARTVLNNVRPFCSAHVDDLASRLIDHEIKAHLAGCQYQDLRDETGNQAEGERERLHQKFRLLYDGDCRELMNQLIEAIRRRMIRGTEHLHR</sequence>
<keyword evidence="1" id="KW-0812">Transmembrane</keyword>
<name>A0A1I4QD23_9GAMM</name>
<accession>A0A1I4QD23</accession>
<dbReference type="Proteomes" id="UP000198519">
    <property type="component" value="Unassembled WGS sequence"/>
</dbReference>
<dbReference type="AlphaFoldDB" id="A0A1I4QD23"/>
<organism evidence="2 3">
    <name type="scientific">Marinobacter zhejiangensis</name>
    <dbReference type="NCBI Taxonomy" id="488535"/>
    <lineage>
        <taxon>Bacteria</taxon>
        <taxon>Pseudomonadati</taxon>
        <taxon>Pseudomonadota</taxon>
        <taxon>Gammaproteobacteria</taxon>
        <taxon>Pseudomonadales</taxon>
        <taxon>Marinobacteraceae</taxon>
        <taxon>Marinobacter</taxon>
    </lineage>
</organism>
<evidence type="ECO:0000256" key="1">
    <source>
        <dbReference type="SAM" id="Phobius"/>
    </source>
</evidence>
<keyword evidence="1" id="KW-0472">Membrane</keyword>
<dbReference type="RefSeq" id="WP_092022650.1">
    <property type="nucleotide sequence ID" value="NZ_FOUE01000003.1"/>
</dbReference>
<feature type="transmembrane region" description="Helical" evidence="1">
    <location>
        <begin position="16"/>
        <end position="35"/>
    </location>
</feature>